<dbReference type="EMBL" id="JEOB01000004">
    <property type="protein sequence ID" value="EXM37992.1"/>
    <property type="molecule type" value="Genomic_DNA"/>
</dbReference>
<comment type="caution">
    <text evidence="1">The sequence shown here is derived from an EMBL/GenBank/DDBJ whole genome shotgun (WGS) entry which is preliminary data.</text>
</comment>
<accession>A0A011UXR9</accession>
<reference evidence="1 2" key="1">
    <citation type="submission" date="2013-06" db="EMBL/GenBank/DDBJ databases">
        <title>Rumen cellulosomics: divergent fiber-degrading strategies revealed by comparative genome-wide analysis of six Ruminococcal strains.</title>
        <authorList>
            <person name="Dassa B."/>
            <person name="Borovok I."/>
            <person name="Lamed R."/>
            <person name="Flint H."/>
            <person name="Yeoman C.J."/>
            <person name="White B."/>
            <person name="Bayer E.A."/>
        </authorList>
    </citation>
    <scope>NUCLEOTIDE SEQUENCE [LARGE SCALE GENOMIC DNA]</scope>
    <source>
        <strain evidence="1 2">SY3</strain>
    </source>
</reference>
<gene>
    <name evidence="1" type="ORF">RASY3_16960</name>
</gene>
<evidence type="ECO:0000313" key="1">
    <source>
        <dbReference type="EMBL" id="EXM37992.1"/>
    </source>
</evidence>
<dbReference type="RefSeq" id="WP_024856508.1">
    <property type="nucleotide sequence ID" value="NZ_JEOB01000004.1"/>
</dbReference>
<name>A0A011UXR9_RUMAL</name>
<dbReference type="PATRIC" id="fig|1341156.4.peg.2991"/>
<organism evidence="1 2">
    <name type="scientific">Ruminococcus albus SY3</name>
    <dbReference type="NCBI Taxonomy" id="1341156"/>
    <lineage>
        <taxon>Bacteria</taxon>
        <taxon>Bacillati</taxon>
        <taxon>Bacillota</taxon>
        <taxon>Clostridia</taxon>
        <taxon>Eubacteriales</taxon>
        <taxon>Oscillospiraceae</taxon>
        <taxon>Ruminococcus</taxon>
    </lineage>
</organism>
<sequence>MEELIKQFLADEVTELTYNELWHFVKSNSILHGSFEGQNHIVMKISSGQFIIYHINIGMENTKYQPAVMVARNYLLKKINSRAYELKLPDIQNVFD</sequence>
<evidence type="ECO:0000313" key="2">
    <source>
        <dbReference type="Proteomes" id="UP000021369"/>
    </source>
</evidence>
<dbReference type="OrthoDB" id="1822155at2"/>
<dbReference type="Proteomes" id="UP000021369">
    <property type="component" value="Unassembled WGS sequence"/>
</dbReference>
<dbReference type="AlphaFoldDB" id="A0A011UXR9"/>
<protein>
    <submittedName>
        <fullName evidence="1">Uncharacterized protein</fullName>
    </submittedName>
</protein>
<keyword evidence="2" id="KW-1185">Reference proteome</keyword>
<proteinExistence type="predicted"/>